<reference evidence="2" key="1">
    <citation type="submission" date="2022-03" db="EMBL/GenBank/DDBJ databases">
        <authorList>
            <person name="Sayadi A."/>
        </authorList>
    </citation>
    <scope>NUCLEOTIDE SEQUENCE</scope>
</reference>
<evidence type="ECO:0000256" key="1">
    <source>
        <dbReference type="SAM" id="MobiDB-lite"/>
    </source>
</evidence>
<name>A0A9P0VSC6_ACAOB</name>
<sequence length="100" mass="10993">MSNLILEYVQEDDGGSTTSNNQADDVPKIPSSRSSTDAGQYHPTAYSFLMPWESSTYILQNSVTIEEFPSNEILTINSPAVVELNGGDTYEKTVLQNTDI</sequence>
<organism evidence="2 3">
    <name type="scientific">Acanthoscelides obtectus</name>
    <name type="common">Bean weevil</name>
    <name type="synonym">Bruchus obtectus</name>
    <dbReference type="NCBI Taxonomy" id="200917"/>
    <lineage>
        <taxon>Eukaryota</taxon>
        <taxon>Metazoa</taxon>
        <taxon>Ecdysozoa</taxon>
        <taxon>Arthropoda</taxon>
        <taxon>Hexapoda</taxon>
        <taxon>Insecta</taxon>
        <taxon>Pterygota</taxon>
        <taxon>Neoptera</taxon>
        <taxon>Endopterygota</taxon>
        <taxon>Coleoptera</taxon>
        <taxon>Polyphaga</taxon>
        <taxon>Cucujiformia</taxon>
        <taxon>Chrysomeloidea</taxon>
        <taxon>Chrysomelidae</taxon>
        <taxon>Bruchinae</taxon>
        <taxon>Bruchini</taxon>
        <taxon>Acanthoscelides</taxon>
    </lineage>
</organism>
<proteinExistence type="predicted"/>
<feature type="region of interest" description="Disordered" evidence="1">
    <location>
        <begin position="9"/>
        <end position="38"/>
    </location>
</feature>
<protein>
    <submittedName>
        <fullName evidence="2">Uncharacterized protein</fullName>
    </submittedName>
</protein>
<dbReference type="AlphaFoldDB" id="A0A9P0VSC6"/>
<evidence type="ECO:0000313" key="2">
    <source>
        <dbReference type="EMBL" id="CAH2018720.1"/>
    </source>
</evidence>
<comment type="caution">
    <text evidence="2">The sequence shown here is derived from an EMBL/GenBank/DDBJ whole genome shotgun (WGS) entry which is preliminary data.</text>
</comment>
<dbReference type="EMBL" id="CAKOFQ010009897">
    <property type="protein sequence ID" value="CAH2018720.1"/>
    <property type="molecule type" value="Genomic_DNA"/>
</dbReference>
<gene>
    <name evidence="2" type="ORF">ACAOBT_LOCUS36784</name>
</gene>
<keyword evidence="3" id="KW-1185">Reference proteome</keyword>
<dbReference type="Proteomes" id="UP001152888">
    <property type="component" value="Unassembled WGS sequence"/>
</dbReference>
<evidence type="ECO:0000313" key="3">
    <source>
        <dbReference type="Proteomes" id="UP001152888"/>
    </source>
</evidence>
<accession>A0A9P0VSC6</accession>